<feature type="region of interest" description="Disordered" evidence="1">
    <location>
        <begin position="230"/>
        <end position="256"/>
    </location>
</feature>
<reference evidence="3" key="1">
    <citation type="submission" date="2022-08" db="EMBL/GenBank/DDBJ databases">
        <authorList>
            <person name="Wang H."/>
        </authorList>
    </citation>
    <scope>NUCLEOTIDE SEQUENCE</scope>
    <source>
        <strain evidence="3">PS10</strain>
    </source>
</reference>
<evidence type="ECO:0000313" key="3">
    <source>
        <dbReference type="EMBL" id="MDL0089775.1"/>
    </source>
</evidence>
<dbReference type="RefSeq" id="WP_284938510.1">
    <property type="nucleotide sequence ID" value="NZ_JANURM010000020.1"/>
</dbReference>
<protein>
    <submittedName>
        <fullName evidence="3">Flagellar hook-length control protein FliK</fullName>
    </submittedName>
</protein>
<dbReference type="Pfam" id="PF02120">
    <property type="entry name" value="Flg_hook"/>
    <property type="match status" value="1"/>
</dbReference>
<feature type="compositionally biased region" description="Low complexity" evidence="1">
    <location>
        <begin position="235"/>
        <end position="245"/>
    </location>
</feature>
<feature type="domain" description="Flagellar hook-length control protein-like C-terminal" evidence="2">
    <location>
        <begin position="365"/>
        <end position="441"/>
    </location>
</feature>
<name>A0ABT7HSD2_9BACT</name>
<proteinExistence type="predicted"/>
<feature type="region of interest" description="Disordered" evidence="1">
    <location>
        <begin position="1"/>
        <end position="29"/>
    </location>
</feature>
<keyword evidence="3" id="KW-0966">Cell projection</keyword>
<evidence type="ECO:0000256" key="1">
    <source>
        <dbReference type="SAM" id="MobiDB-lite"/>
    </source>
</evidence>
<organism evidence="3 4">
    <name type="scientific">Campylobacter gastrosuis</name>
    <dbReference type="NCBI Taxonomy" id="2974576"/>
    <lineage>
        <taxon>Bacteria</taxon>
        <taxon>Pseudomonadati</taxon>
        <taxon>Campylobacterota</taxon>
        <taxon>Epsilonproteobacteria</taxon>
        <taxon>Campylobacterales</taxon>
        <taxon>Campylobacteraceae</taxon>
        <taxon>Campylobacter</taxon>
    </lineage>
</organism>
<accession>A0ABT7HSD2</accession>
<evidence type="ECO:0000313" key="4">
    <source>
        <dbReference type="Proteomes" id="UP001173801"/>
    </source>
</evidence>
<gene>
    <name evidence="3" type="ORF">NYG85_10430</name>
</gene>
<feature type="compositionally biased region" description="Polar residues" evidence="1">
    <location>
        <begin position="1"/>
        <end position="11"/>
    </location>
</feature>
<dbReference type="EMBL" id="JANURM010000020">
    <property type="protein sequence ID" value="MDL0089775.1"/>
    <property type="molecule type" value="Genomic_DNA"/>
</dbReference>
<dbReference type="InterPro" id="IPR038610">
    <property type="entry name" value="FliK-like_C_sf"/>
</dbReference>
<keyword evidence="3" id="KW-0282">Flagellum</keyword>
<evidence type="ECO:0000259" key="2">
    <source>
        <dbReference type="Pfam" id="PF02120"/>
    </source>
</evidence>
<dbReference type="Proteomes" id="UP001173801">
    <property type="component" value="Unassembled WGS sequence"/>
</dbReference>
<dbReference type="InterPro" id="IPR021136">
    <property type="entry name" value="Flagellar_hook_control-like_C"/>
</dbReference>
<dbReference type="Gene3D" id="3.30.750.140">
    <property type="match status" value="1"/>
</dbReference>
<keyword evidence="4" id="KW-1185">Reference proteome</keyword>
<keyword evidence="3" id="KW-0969">Cilium</keyword>
<sequence length="474" mass="53426">MQTFNKTNSQIELLAPAKKPATNSKKDDNDEFLNMVLNAASSRAKQGETISEKDVKEIAKSVNMQNQSELKTQEEASIKIADDLATKLDEATKNELYENANFMQLLQVLEILNGGEQVSKYPNFSDKIAAFLSNAQNVAELSEVKSISELLDLAKKFDLGLEKITISETDVKNLNEMFKNLGKNEFFTPVLPPKPQLLSSELKNQVEHVINQAPKEPKIGLNELLKEVAKEKPITTQNTTTTPQNTDDETNTDDGVTQNLIKQPAQQTLPDEAEPEIKQATQNTQNFTQNEGKKEQKINLQSLLYPEREQNLSDETSQNSEQNSNNELNSMVKDVVKNAQSQIQNRVAVRETLSNFSQTLAEQVANYKAPFTRVNITLNPLNLGEVEVTMLNRGNNLHINFSSTTTTMNLFLQNQAEFKSNLVNMGFTQLEMNFSDQNQKKEQGQKAYKNNAQDENFTENDEQVLLELVIPRYI</sequence>
<reference evidence="3" key="2">
    <citation type="journal article" date="2023" name="Microorganisms">
        <title>Isolation and Genomic Characteristics of Cat-Borne Campylobacter felis sp. nov. and Sheep-Borne Campylobacter ovis sp. nov.</title>
        <authorList>
            <person name="Wang H."/>
            <person name="Li Y."/>
            <person name="Gu Y."/>
            <person name="Zhou G."/>
            <person name="Chen X."/>
            <person name="Zhang X."/>
            <person name="Shao Z."/>
            <person name="Zhang J."/>
            <person name="Zhang M."/>
        </authorList>
    </citation>
    <scope>NUCLEOTIDE SEQUENCE</scope>
    <source>
        <strain evidence="3">PS10</strain>
    </source>
</reference>
<comment type="caution">
    <text evidence="3">The sequence shown here is derived from an EMBL/GenBank/DDBJ whole genome shotgun (WGS) entry which is preliminary data.</text>
</comment>